<dbReference type="InterPro" id="IPR016164">
    <property type="entry name" value="FAD-linked_Oxase-like_C"/>
</dbReference>
<dbReference type="InterPro" id="IPR012951">
    <property type="entry name" value="BBE"/>
</dbReference>
<dbReference type="Pfam" id="PF01565">
    <property type="entry name" value="FAD_binding_4"/>
    <property type="match status" value="1"/>
</dbReference>
<dbReference type="InterPro" id="IPR036318">
    <property type="entry name" value="FAD-bd_PCMH-like_sf"/>
</dbReference>
<evidence type="ECO:0000256" key="2">
    <source>
        <dbReference type="ARBA" id="ARBA00022630"/>
    </source>
</evidence>
<dbReference type="Gene3D" id="3.40.462.20">
    <property type="match status" value="1"/>
</dbReference>
<feature type="signal peptide" evidence="6">
    <location>
        <begin position="1"/>
        <end position="17"/>
    </location>
</feature>
<dbReference type="Pfam" id="PF08031">
    <property type="entry name" value="BBE"/>
    <property type="match status" value="1"/>
</dbReference>
<proteinExistence type="inferred from homology"/>
<dbReference type="PANTHER" id="PTHR42973">
    <property type="entry name" value="BINDING OXIDOREDUCTASE, PUTATIVE (AFU_ORTHOLOGUE AFUA_1G17690)-RELATED"/>
    <property type="match status" value="1"/>
</dbReference>
<dbReference type="GO" id="GO:0016491">
    <property type="term" value="F:oxidoreductase activity"/>
    <property type="evidence" value="ECO:0007669"/>
    <property type="project" value="UniProtKB-KW"/>
</dbReference>
<dbReference type="OMA" id="MNIEGFY"/>
<keyword evidence="2" id="KW-0285">Flavoprotein</keyword>
<keyword evidence="5" id="KW-0560">Oxidoreductase</keyword>
<evidence type="ECO:0000313" key="8">
    <source>
        <dbReference type="Proteomes" id="UP000813423"/>
    </source>
</evidence>
<feature type="chain" id="PRO_5041188058" evidence="6">
    <location>
        <begin position="18"/>
        <end position="497"/>
    </location>
</feature>
<dbReference type="InterPro" id="IPR016166">
    <property type="entry name" value="FAD-bd_PCMH"/>
</dbReference>
<keyword evidence="4" id="KW-0274">FAD</keyword>
<evidence type="ECO:0000256" key="4">
    <source>
        <dbReference type="ARBA" id="ARBA00022827"/>
    </source>
</evidence>
<dbReference type="PROSITE" id="PS51387">
    <property type="entry name" value="FAD_PCMH"/>
    <property type="match status" value="1"/>
</dbReference>
<dbReference type="InterPro" id="IPR006094">
    <property type="entry name" value="Oxid_FAD_bind_N"/>
</dbReference>
<evidence type="ECO:0000256" key="3">
    <source>
        <dbReference type="ARBA" id="ARBA00022729"/>
    </source>
</evidence>
<sequence>MQYIPFLISGLVPVALSKSLFEATSNTRIDGNDIAAIFGPVLTPEAHIFLPSDGDYDDNVMARWSTFNDPSYVATVKPATETDVQAIREYQVSTAASHNITFFATGGGHGVKLNFGNVQNAINIELSLLDFIDLDLDNEVVTIGPGVENAQLYDLLSSVGKETALTGERCVNTIGPTLGGGLGPLYGIRGPQVDSLVSARLVTASGDVITVSRSENRDLFWAIRGAGANFGIVTSATYRIYDQTNGGMAVSAQFAFAPAVNRSVFDLMESMNDEYPPGMSGGMILSYNHTTNEPSVQWNLLFMGSNEDAQPWLDKIQALGPIDSSIRNVPWHRRDEPEVPYCERGQHYILYNLNLRRTDAATLQSYFDSFVDFSSKNPWFDCDLMYERQATDAALAVPLSERGVGPWRDSKINANFLVVTPSEEYDEAADAFVRPFMDRFQAVMGFDTLHVYVNEALGDEGPASWYGEENLPRLVALKQQWDPENKFGAGAPIPLSL</sequence>
<dbReference type="Proteomes" id="UP000813423">
    <property type="component" value="Unassembled WGS sequence"/>
</dbReference>
<protein>
    <submittedName>
        <fullName evidence="7">Uncharacterized protein</fullName>
    </submittedName>
</protein>
<comment type="caution">
    <text evidence="7">The sequence shown here is derived from an EMBL/GenBank/DDBJ whole genome shotgun (WGS) entry which is preliminary data.</text>
</comment>
<dbReference type="EMBL" id="JAIBSC010000001">
    <property type="protein sequence ID" value="KAH1911850.1"/>
    <property type="molecule type" value="Genomic_DNA"/>
</dbReference>
<name>A0A8H4HT06_ASPFM</name>
<dbReference type="InterPro" id="IPR050416">
    <property type="entry name" value="FAD-linked_Oxidoreductase"/>
</dbReference>
<organism evidence="7 8">
    <name type="scientific">Aspergillus fumigatus</name>
    <name type="common">Neosartorya fumigata</name>
    <dbReference type="NCBI Taxonomy" id="746128"/>
    <lineage>
        <taxon>Eukaryota</taxon>
        <taxon>Fungi</taxon>
        <taxon>Dikarya</taxon>
        <taxon>Ascomycota</taxon>
        <taxon>Pezizomycotina</taxon>
        <taxon>Eurotiomycetes</taxon>
        <taxon>Eurotiomycetidae</taxon>
        <taxon>Eurotiales</taxon>
        <taxon>Aspergillaceae</taxon>
        <taxon>Aspergillus</taxon>
        <taxon>Aspergillus subgen. Fumigati</taxon>
    </lineage>
</organism>
<evidence type="ECO:0000256" key="1">
    <source>
        <dbReference type="ARBA" id="ARBA00005466"/>
    </source>
</evidence>
<dbReference type="SMR" id="A0A8H4HT06"/>
<dbReference type="GO" id="GO:0071949">
    <property type="term" value="F:FAD binding"/>
    <property type="evidence" value="ECO:0007669"/>
    <property type="project" value="InterPro"/>
</dbReference>
<dbReference type="SUPFAM" id="SSF56176">
    <property type="entry name" value="FAD-binding/transporter-associated domain-like"/>
    <property type="match status" value="1"/>
</dbReference>
<evidence type="ECO:0000313" key="7">
    <source>
        <dbReference type="EMBL" id="KAH1911850.1"/>
    </source>
</evidence>
<evidence type="ECO:0000256" key="5">
    <source>
        <dbReference type="ARBA" id="ARBA00023002"/>
    </source>
</evidence>
<comment type="similarity">
    <text evidence="1">Belongs to the oxygen-dependent FAD-linked oxidoreductase family.</text>
</comment>
<keyword evidence="3 6" id="KW-0732">Signal</keyword>
<dbReference type="Gene3D" id="3.30.465.10">
    <property type="match status" value="1"/>
</dbReference>
<dbReference type="AlphaFoldDB" id="A0A8H4HT06"/>
<dbReference type="InterPro" id="IPR016169">
    <property type="entry name" value="FAD-bd_PCMH_sub2"/>
</dbReference>
<dbReference type="PANTHER" id="PTHR42973:SF32">
    <property type="entry name" value="FAD-LINKED OXIDOREDUCTASE AFOF"/>
    <property type="match status" value="1"/>
</dbReference>
<evidence type="ECO:0000256" key="6">
    <source>
        <dbReference type="SAM" id="SignalP"/>
    </source>
</evidence>
<accession>A0A8H4HT06</accession>
<dbReference type="SUPFAM" id="SSF55103">
    <property type="entry name" value="FAD-linked oxidases, C-terminal domain"/>
    <property type="match status" value="1"/>
</dbReference>
<gene>
    <name evidence="7" type="ORF">KXV57_000240</name>
</gene>
<reference evidence="7" key="1">
    <citation type="submission" date="2021-08" db="EMBL/GenBank/DDBJ databases">
        <title>Global Aspergillus fumigatus from environmental and clinical sources.</title>
        <authorList>
            <person name="Barber A."/>
            <person name="Sae-Ong T."/>
        </authorList>
    </citation>
    <scope>NUCLEOTIDE SEQUENCE</scope>
    <source>
        <strain evidence="7">NRZ-2016-071</strain>
    </source>
</reference>